<organism evidence="1 2">
    <name type="scientific">Cryptosporidium muris (strain RN66)</name>
    <dbReference type="NCBI Taxonomy" id="441375"/>
    <lineage>
        <taxon>Eukaryota</taxon>
        <taxon>Sar</taxon>
        <taxon>Alveolata</taxon>
        <taxon>Apicomplexa</taxon>
        <taxon>Conoidasida</taxon>
        <taxon>Coccidia</taxon>
        <taxon>Eucoccidiorida</taxon>
        <taxon>Eimeriorina</taxon>
        <taxon>Cryptosporidiidae</taxon>
        <taxon>Cryptosporidium</taxon>
    </lineage>
</organism>
<dbReference type="AlphaFoldDB" id="B6ACR1"/>
<accession>B6ACR1</accession>
<sequence length="168" mass="19522">MEKLQSLKSEIKKISNSSQSVICDLQFLKKHIKQAISSEQYDILIFESIIVLYSMGQRKIIRLCLEDLEEITITKLLKLMEDIPPLGISNISQESSNRNIWLNECLWYLATRYRNTTSIHEICKDLNIDMLDENDENSLFFKLKGMIKISQNVMENSLKNLDSVTSEN</sequence>
<dbReference type="VEuPathDB" id="CryptoDB:CMU_016650"/>
<dbReference type="EMBL" id="DS989728">
    <property type="protein sequence ID" value="EEA05915.1"/>
    <property type="molecule type" value="Genomic_DNA"/>
</dbReference>
<evidence type="ECO:0000313" key="1">
    <source>
        <dbReference type="EMBL" id="EEA05915.1"/>
    </source>
</evidence>
<name>B6ACR1_CRYMR</name>
<dbReference type="RefSeq" id="XP_002140264.1">
    <property type="nucleotide sequence ID" value="XM_002140228.1"/>
</dbReference>
<reference evidence="1" key="1">
    <citation type="submission" date="2008-06" db="EMBL/GenBank/DDBJ databases">
        <authorList>
            <person name="Lorenzi H."/>
            <person name="Inman J."/>
            <person name="Miller J."/>
            <person name="Schobel S."/>
            <person name="Amedeo P."/>
            <person name="Caler E.V."/>
            <person name="da Silva J."/>
        </authorList>
    </citation>
    <scope>NUCLEOTIDE SEQUENCE [LARGE SCALE GENOMIC DNA]</scope>
    <source>
        <strain evidence="1">RN66</strain>
    </source>
</reference>
<dbReference type="GeneID" id="6995429"/>
<keyword evidence="2" id="KW-1185">Reference proteome</keyword>
<dbReference type="OrthoDB" id="10311828at2759"/>
<gene>
    <name evidence="1" type="ORF">CMU_016650</name>
</gene>
<dbReference type="Proteomes" id="UP000001460">
    <property type="component" value="Unassembled WGS sequence"/>
</dbReference>
<proteinExistence type="predicted"/>
<evidence type="ECO:0000313" key="2">
    <source>
        <dbReference type="Proteomes" id="UP000001460"/>
    </source>
</evidence>
<dbReference type="OMA" id="TSIHEIC"/>
<protein>
    <submittedName>
        <fullName evidence="1">Uncharacterized protein</fullName>
    </submittedName>
</protein>